<evidence type="ECO:0008006" key="4">
    <source>
        <dbReference type="Google" id="ProtNLM"/>
    </source>
</evidence>
<name>A0A6M5Z571_9BACT</name>
<feature type="signal peptide" evidence="1">
    <location>
        <begin position="1"/>
        <end position="26"/>
    </location>
</feature>
<dbReference type="AlphaFoldDB" id="A0A6M5Z571"/>
<protein>
    <recommendedName>
        <fullName evidence="4">DUF885 domain-containing protein</fullName>
    </recommendedName>
</protein>
<sequence>MTRLRWPALAGLVLIALGAAPSTHPAAADAPAPGSFATLVDEYYAALFAWDPNQATYAGIHDYDDKLADLSEANYTRRAATLRKQHERLRDLRTGKLTEAEAIDGEALDHAIRAELLEIESVRDWKRNPVIYLGKPAEAIDLLMKRSFAPPADRLKAVIGRLRAAPPVLAAMKANVGAPPKEFADLGVIVAKGSVGFFRTDLPAWAKSAAGKDEKLLAEFTAANAAVIDSFESAVRWLDKDLLPKANGKYAIGAKAFMKKLEAEEMLDIPLDKLLAIGEANLKRDQEAFVATARKIDPKRTPAEVLATLNEDHPKPEDLVGATRGTIERTRKFLIDKKIVTLPSEVRPTIAETPAFMRTGGFASMDTPGAYETKATEAFYYVTPPEKEWEARRKNEHMRQFNRTGMDIITIHEAFPGHYLQFLYAKQYPTKVRKLYFCGTNAEGWAHYAEQMAVEEGYGDGDPKVRLAQLNEALLRDCRYVVGIKLHTEGWTVEQGKRFFVEQGYIEPETAFQEARRGTYNPTYLYYTLGKLQIYKLRGDVQKAKGAAFNLQAFHDQFVRQGALPIKLIRRIMLPGDTGPTL</sequence>
<evidence type="ECO:0000313" key="3">
    <source>
        <dbReference type="Proteomes" id="UP000503447"/>
    </source>
</evidence>
<organism evidence="2 3">
    <name type="scientific">Frigoriglobus tundricola</name>
    <dbReference type="NCBI Taxonomy" id="2774151"/>
    <lineage>
        <taxon>Bacteria</taxon>
        <taxon>Pseudomonadati</taxon>
        <taxon>Planctomycetota</taxon>
        <taxon>Planctomycetia</taxon>
        <taxon>Gemmatales</taxon>
        <taxon>Gemmataceae</taxon>
        <taxon>Frigoriglobus</taxon>
    </lineage>
</organism>
<gene>
    <name evidence="2" type="ORF">FTUN_8493</name>
</gene>
<feature type="chain" id="PRO_5027095837" description="DUF885 domain-containing protein" evidence="1">
    <location>
        <begin position="27"/>
        <end position="582"/>
    </location>
</feature>
<dbReference type="PANTHER" id="PTHR33361">
    <property type="entry name" value="GLR0591 PROTEIN"/>
    <property type="match status" value="1"/>
</dbReference>
<dbReference type="EMBL" id="CP053452">
    <property type="protein sequence ID" value="QJX00855.1"/>
    <property type="molecule type" value="Genomic_DNA"/>
</dbReference>
<dbReference type="InterPro" id="IPR010281">
    <property type="entry name" value="DUF885"/>
</dbReference>
<dbReference type="Pfam" id="PF05960">
    <property type="entry name" value="DUF885"/>
    <property type="match status" value="1"/>
</dbReference>
<accession>A0A6M5Z571</accession>
<keyword evidence="1" id="KW-0732">Signal</keyword>
<evidence type="ECO:0000313" key="2">
    <source>
        <dbReference type="EMBL" id="QJX00855.1"/>
    </source>
</evidence>
<evidence type="ECO:0000256" key="1">
    <source>
        <dbReference type="SAM" id="SignalP"/>
    </source>
</evidence>
<dbReference type="RefSeq" id="WP_227254651.1">
    <property type="nucleotide sequence ID" value="NZ_CP053452.2"/>
</dbReference>
<keyword evidence="3" id="KW-1185">Reference proteome</keyword>
<dbReference type="KEGG" id="ftj:FTUN_8493"/>
<dbReference type="Proteomes" id="UP000503447">
    <property type="component" value="Chromosome"/>
</dbReference>
<dbReference type="PANTHER" id="PTHR33361:SF15">
    <property type="entry name" value="DUF885 FAMILY LIPOPROTEIN"/>
    <property type="match status" value="1"/>
</dbReference>
<proteinExistence type="predicted"/>
<reference evidence="3" key="1">
    <citation type="submission" date="2020-05" db="EMBL/GenBank/DDBJ databases">
        <title>Frigoriglobus tundricola gen. nov., sp. nov., a psychrotolerant cellulolytic planctomycete of the family Gemmataceae with two divergent copies of 16S rRNA gene.</title>
        <authorList>
            <person name="Kulichevskaya I.S."/>
            <person name="Ivanova A.A."/>
            <person name="Naumoff D.G."/>
            <person name="Beletsky A.V."/>
            <person name="Rijpstra W.I.C."/>
            <person name="Sinninghe Damste J.S."/>
            <person name="Mardanov A.V."/>
            <person name="Ravin N.V."/>
            <person name="Dedysh S.N."/>
        </authorList>
    </citation>
    <scope>NUCLEOTIDE SEQUENCE [LARGE SCALE GENOMIC DNA]</scope>
    <source>
        <strain evidence="3">PL17</strain>
    </source>
</reference>